<gene>
    <name evidence="3" type="primary">LOC108675907</name>
</gene>
<dbReference type="KEGG" id="hazt:108675907"/>
<accession>A0A979FU03</accession>
<dbReference type="GeneID" id="108675907"/>
<feature type="compositionally biased region" description="Basic and acidic residues" evidence="1">
    <location>
        <begin position="127"/>
        <end position="143"/>
    </location>
</feature>
<proteinExistence type="predicted"/>
<dbReference type="RefSeq" id="XP_047740693.1">
    <property type="nucleotide sequence ID" value="XM_047884737.1"/>
</dbReference>
<dbReference type="Proteomes" id="UP000694843">
    <property type="component" value="Unplaced"/>
</dbReference>
<dbReference type="AlphaFoldDB" id="A0A979FU03"/>
<sequence>MMRKPIPLQEPDIGPANTLQELSVLLATEEVVSSLPKYEAGSLMATLRAMVKRLMTRNLAVTFSFTGLDRKRMRTKLSFKKHDIYRILLGAIDATSFGQCPRKDIDRALINVLKNVGDWDNFRGNLRKNDEQKHPKTGDDARLDFPSCEQDPHTEQSCSTVSPEVSSPNHVYCSQIVPSNLLVEMHLEN</sequence>
<organism evidence="2 3">
    <name type="scientific">Hyalella azteca</name>
    <name type="common">Amphipod</name>
    <dbReference type="NCBI Taxonomy" id="294128"/>
    <lineage>
        <taxon>Eukaryota</taxon>
        <taxon>Metazoa</taxon>
        <taxon>Ecdysozoa</taxon>
        <taxon>Arthropoda</taxon>
        <taxon>Crustacea</taxon>
        <taxon>Multicrustacea</taxon>
        <taxon>Malacostraca</taxon>
        <taxon>Eumalacostraca</taxon>
        <taxon>Peracarida</taxon>
        <taxon>Amphipoda</taxon>
        <taxon>Senticaudata</taxon>
        <taxon>Talitrida</taxon>
        <taxon>Talitroidea</taxon>
        <taxon>Hyalellidae</taxon>
        <taxon>Hyalella</taxon>
    </lineage>
</organism>
<feature type="region of interest" description="Disordered" evidence="1">
    <location>
        <begin position="125"/>
        <end position="162"/>
    </location>
</feature>
<reference evidence="3" key="1">
    <citation type="submission" date="2025-08" db="UniProtKB">
        <authorList>
            <consortium name="RefSeq"/>
        </authorList>
    </citation>
    <scope>IDENTIFICATION</scope>
    <source>
        <tissue evidence="3">Whole organism</tissue>
    </source>
</reference>
<evidence type="ECO:0000313" key="2">
    <source>
        <dbReference type="Proteomes" id="UP000694843"/>
    </source>
</evidence>
<evidence type="ECO:0000313" key="3">
    <source>
        <dbReference type="RefSeq" id="XP_047740693.1"/>
    </source>
</evidence>
<keyword evidence="2" id="KW-1185">Reference proteome</keyword>
<protein>
    <submittedName>
        <fullName evidence="3">Uncharacterized protein LOC108675907</fullName>
    </submittedName>
</protein>
<evidence type="ECO:0000256" key="1">
    <source>
        <dbReference type="SAM" id="MobiDB-lite"/>
    </source>
</evidence>
<name>A0A979FU03_HYAAZ</name>